<dbReference type="SUPFAM" id="SSF47413">
    <property type="entry name" value="lambda repressor-like DNA-binding domains"/>
    <property type="match status" value="1"/>
</dbReference>
<dbReference type="STRING" id="1612624.ADU59_18755"/>
<dbReference type="PROSITE" id="PS50943">
    <property type="entry name" value="HTH_CROC1"/>
    <property type="match status" value="1"/>
</dbReference>
<comment type="caution">
    <text evidence="3">The sequence shown here is derived from an EMBL/GenBank/DDBJ whole genome shotgun (WGS) entry which is preliminary data.</text>
</comment>
<dbReference type="Gene3D" id="1.10.260.40">
    <property type="entry name" value="lambda repressor-like DNA-binding domains"/>
    <property type="match status" value="1"/>
</dbReference>
<dbReference type="AlphaFoldDB" id="A0A1C7NZ46"/>
<dbReference type="InterPro" id="IPR001387">
    <property type="entry name" value="Cro/C1-type_HTH"/>
</dbReference>
<dbReference type="PATRIC" id="fig|1612624.7.peg.5703"/>
<keyword evidence="4" id="KW-1185">Reference proteome</keyword>
<accession>A0A1C7NZ46</accession>
<name>A0A1C7NZ46_9HYPH</name>
<dbReference type="Pfam" id="PF01381">
    <property type="entry name" value="HTH_3"/>
    <property type="match status" value="1"/>
</dbReference>
<dbReference type="SMART" id="SM00530">
    <property type="entry name" value="HTH_XRE"/>
    <property type="match status" value="1"/>
</dbReference>
<reference evidence="3 4" key="1">
    <citation type="journal article" date="2016" name="Syst. Appl. Microbiol.">
        <title>Pararhizobium polonicum sp. nov. isolated from tumors on stone fruit rootstocks.</title>
        <authorList>
            <person name="Pulawska J."/>
            <person name="Kuzmanovic N."/>
            <person name="Willems A."/>
            <person name="Pothier J.F."/>
        </authorList>
    </citation>
    <scope>NUCLEOTIDE SEQUENCE [LARGE SCALE GENOMIC DNA]</scope>
    <source>
        <strain evidence="3 4">F5.1</strain>
    </source>
</reference>
<dbReference type="RefSeq" id="WP_068955656.1">
    <property type="nucleotide sequence ID" value="NZ_LGLV01000011.1"/>
</dbReference>
<feature type="domain" description="HTH cro/C1-type" evidence="2">
    <location>
        <begin position="51"/>
        <end position="88"/>
    </location>
</feature>
<dbReference type="InterPro" id="IPR010982">
    <property type="entry name" value="Lambda_DNA-bd_dom_sf"/>
</dbReference>
<proteinExistence type="predicted"/>
<dbReference type="EMBL" id="LGLV01000011">
    <property type="protein sequence ID" value="OBZ94210.1"/>
    <property type="molecule type" value="Genomic_DNA"/>
</dbReference>
<sequence length="113" mass="12394">MKQPIDKTDAMDWKQLASMSDEETEANAASDPDNRPLTAAELASAKPMPRVKIIRRSLQLTQEEFSARYQIPLGTLRDWEQGRSEPDQPAKAYLKVIAANPAGTAEALIKGAA</sequence>
<dbReference type="GO" id="GO:0003677">
    <property type="term" value="F:DNA binding"/>
    <property type="evidence" value="ECO:0007669"/>
    <property type="project" value="InterPro"/>
</dbReference>
<feature type="region of interest" description="Disordered" evidence="1">
    <location>
        <begin position="1"/>
        <end position="35"/>
    </location>
</feature>
<gene>
    <name evidence="3" type="ORF">ADU59_18755</name>
</gene>
<evidence type="ECO:0000259" key="2">
    <source>
        <dbReference type="PROSITE" id="PS50943"/>
    </source>
</evidence>
<evidence type="ECO:0000313" key="3">
    <source>
        <dbReference type="EMBL" id="OBZ94210.1"/>
    </source>
</evidence>
<dbReference type="CDD" id="cd00093">
    <property type="entry name" value="HTH_XRE"/>
    <property type="match status" value="1"/>
</dbReference>
<feature type="compositionally biased region" description="Basic and acidic residues" evidence="1">
    <location>
        <begin position="1"/>
        <end position="12"/>
    </location>
</feature>
<evidence type="ECO:0000256" key="1">
    <source>
        <dbReference type="SAM" id="MobiDB-lite"/>
    </source>
</evidence>
<dbReference type="Proteomes" id="UP000093111">
    <property type="component" value="Unassembled WGS sequence"/>
</dbReference>
<evidence type="ECO:0000313" key="4">
    <source>
        <dbReference type="Proteomes" id="UP000093111"/>
    </source>
</evidence>
<protein>
    <submittedName>
        <fullName evidence="3">XRE family transcriptional regulator</fullName>
    </submittedName>
</protein>
<organism evidence="3 4">
    <name type="scientific">Pararhizobium polonicum</name>
    <dbReference type="NCBI Taxonomy" id="1612624"/>
    <lineage>
        <taxon>Bacteria</taxon>
        <taxon>Pseudomonadati</taxon>
        <taxon>Pseudomonadota</taxon>
        <taxon>Alphaproteobacteria</taxon>
        <taxon>Hyphomicrobiales</taxon>
        <taxon>Rhizobiaceae</taxon>
        <taxon>Rhizobium/Agrobacterium group</taxon>
        <taxon>Pararhizobium</taxon>
    </lineage>
</organism>